<accession>A0A0G0HQ48</accession>
<organism evidence="1 2">
    <name type="scientific">Candidatus Magasanikbacteria bacterium GW2011_GWA2_37_8</name>
    <dbReference type="NCBI Taxonomy" id="1619036"/>
    <lineage>
        <taxon>Bacteria</taxon>
        <taxon>Candidatus Magasanikiibacteriota</taxon>
    </lineage>
</organism>
<dbReference type="InterPro" id="IPR042184">
    <property type="entry name" value="YqeY/Aim41_N"/>
</dbReference>
<evidence type="ECO:0000313" key="2">
    <source>
        <dbReference type="Proteomes" id="UP000034333"/>
    </source>
</evidence>
<sequence length="41" mass="4674">MLIDQIKKDQVEAMKAGQSLRLSVLRMLISAANYKQIELLL</sequence>
<evidence type="ECO:0000313" key="1">
    <source>
        <dbReference type="EMBL" id="KKQ40740.1"/>
    </source>
</evidence>
<dbReference type="GO" id="GO:0016884">
    <property type="term" value="F:carbon-nitrogen ligase activity, with glutamine as amido-N-donor"/>
    <property type="evidence" value="ECO:0007669"/>
    <property type="project" value="InterPro"/>
</dbReference>
<comment type="caution">
    <text evidence="1">The sequence shown here is derived from an EMBL/GenBank/DDBJ whole genome shotgun (WGS) entry which is preliminary data.</text>
</comment>
<dbReference type="Proteomes" id="UP000034333">
    <property type="component" value="Unassembled WGS sequence"/>
</dbReference>
<gene>
    <name evidence="1" type="ORF">US58_C0013G0040</name>
</gene>
<dbReference type="AlphaFoldDB" id="A0A0G0HQ48"/>
<dbReference type="InterPro" id="IPR003789">
    <property type="entry name" value="Asn/Gln_tRNA_amidoTrase-B-like"/>
</dbReference>
<protein>
    <submittedName>
        <fullName evidence="1">Uncharacterized protein</fullName>
    </submittedName>
</protein>
<dbReference type="STRING" id="1619036.US58_C0013G0040"/>
<name>A0A0G0HQ48_9BACT</name>
<dbReference type="SUPFAM" id="SSF89095">
    <property type="entry name" value="GatB/YqeY motif"/>
    <property type="match status" value="1"/>
</dbReference>
<reference evidence="1 2" key="1">
    <citation type="journal article" date="2015" name="Nature">
        <title>rRNA introns, odd ribosomes, and small enigmatic genomes across a large radiation of phyla.</title>
        <authorList>
            <person name="Brown C.T."/>
            <person name="Hug L.A."/>
            <person name="Thomas B.C."/>
            <person name="Sharon I."/>
            <person name="Castelle C.J."/>
            <person name="Singh A."/>
            <person name="Wilkins M.J."/>
            <person name="Williams K.H."/>
            <person name="Banfield J.F."/>
        </authorList>
    </citation>
    <scope>NUCLEOTIDE SEQUENCE [LARGE SCALE GENOMIC DNA]</scope>
</reference>
<dbReference type="Gene3D" id="1.10.1510.10">
    <property type="entry name" value="Uncharacterised protein YqeY/AIM41 PF09424, N-terminal domain"/>
    <property type="match status" value="1"/>
</dbReference>
<proteinExistence type="predicted"/>
<dbReference type="EMBL" id="LBTN01000013">
    <property type="protein sequence ID" value="KKQ40740.1"/>
    <property type="molecule type" value="Genomic_DNA"/>
</dbReference>